<gene>
    <name evidence="1" type="ORF">BKA67DRAFT_190341</name>
</gene>
<dbReference type="GeneID" id="70124243"/>
<organism evidence="1 2">
    <name type="scientific">Truncatella angustata</name>
    <dbReference type="NCBI Taxonomy" id="152316"/>
    <lineage>
        <taxon>Eukaryota</taxon>
        <taxon>Fungi</taxon>
        <taxon>Dikarya</taxon>
        <taxon>Ascomycota</taxon>
        <taxon>Pezizomycotina</taxon>
        <taxon>Sordariomycetes</taxon>
        <taxon>Xylariomycetidae</taxon>
        <taxon>Amphisphaeriales</taxon>
        <taxon>Sporocadaceae</taxon>
        <taxon>Truncatella</taxon>
    </lineage>
</organism>
<keyword evidence="2" id="KW-1185">Reference proteome</keyword>
<dbReference type="OrthoDB" id="3553147at2759"/>
<accession>A0A9P8USM1</accession>
<reference evidence="1" key="1">
    <citation type="journal article" date="2021" name="Nat. Commun.">
        <title>Genetic determinants of endophytism in the Arabidopsis root mycobiome.</title>
        <authorList>
            <person name="Mesny F."/>
            <person name="Miyauchi S."/>
            <person name="Thiergart T."/>
            <person name="Pickel B."/>
            <person name="Atanasova L."/>
            <person name="Karlsson M."/>
            <person name="Huettel B."/>
            <person name="Barry K.W."/>
            <person name="Haridas S."/>
            <person name="Chen C."/>
            <person name="Bauer D."/>
            <person name="Andreopoulos W."/>
            <person name="Pangilinan J."/>
            <person name="LaButti K."/>
            <person name="Riley R."/>
            <person name="Lipzen A."/>
            <person name="Clum A."/>
            <person name="Drula E."/>
            <person name="Henrissat B."/>
            <person name="Kohler A."/>
            <person name="Grigoriev I.V."/>
            <person name="Martin F.M."/>
            <person name="Hacquard S."/>
        </authorList>
    </citation>
    <scope>NUCLEOTIDE SEQUENCE</scope>
    <source>
        <strain evidence="1">MPI-SDFR-AT-0073</strain>
    </source>
</reference>
<comment type="caution">
    <text evidence="1">The sequence shown here is derived from an EMBL/GenBank/DDBJ whole genome shotgun (WGS) entry which is preliminary data.</text>
</comment>
<evidence type="ECO:0000313" key="1">
    <source>
        <dbReference type="EMBL" id="KAH6657503.1"/>
    </source>
</evidence>
<name>A0A9P8USM1_9PEZI</name>
<evidence type="ECO:0000313" key="2">
    <source>
        <dbReference type="Proteomes" id="UP000758603"/>
    </source>
</evidence>
<proteinExistence type="predicted"/>
<protein>
    <submittedName>
        <fullName evidence="1">Uncharacterized protein</fullName>
    </submittedName>
</protein>
<dbReference type="RefSeq" id="XP_045961737.1">
    <property type="nucleotide sequence ID" value="XM_046095350.1"/>
</dbReference>
<sequence>MRFKKVLNDKIIGEVIILTRNYLTGRKLLFGSNQSTGVATTSARRGDHVCTLIGCRTPITLRPVDANSFQFAGACCIDGVSHGEAIIDPFSDNIHPVRVGSQIGDRWGYKDENSGKTS</sequence>
<dbReference type="AlphaFoldDB" id="A0A9P8USM1"/>
<dbReference type="EMBL" id="JAGPXC010000002">
    <property type="protein sequence ID" value="KAH6657503.1"/>
    <property type="molecule type" value="Genomic_DNA"/>
</dbReference>
<dbReference type="Proteomes" id="UP000758603">
    <property type="component" value="Unassembled WGS sequence"/>
</dbReference>